<organism evidence="12">
    <name type="scientific">uncultured Solirubrobacteraceae bacterium</name>
    <dbReference type="NCBI Taxonomy" id="1162706"/>
    <lineage>
        <taxon>Bacteria</taxon>
        <taxon>Bacillati</taxon>
        <taxon>Actinomycetota</taxon>
        <taxon>Thermoleophilia</taxon>
        <taxon>Solirubrobacterales</taxon>
        <taxon>Solirubrobacteraceae</taxon>
        <taxon>environmental samples</taxon>
    </lineage>
</organism>
<keyword evidence="10" id="KW-0670">Pyruvate</keyword>
<keyword evidence="7" id="KW-0594">Phospholipid biosynthesis</keyword>
<evidence type="ECO:0000256" key="9">
    <source>
        <dbReference type="ARBA" id="ARBA00023264"/>
    </source>
</evidence>
<keyword evidence="6" id="KW-0865">Zymogen</keyword>
<evidence type="ECO:0000256" key="5">
    <source>
        <dbReference type="ARBA" id="ARBA00023136"/>
    </source>
</evidence>
<dbReference type="Pfam" id="PF02666">
    <property type="entry name" value="PS_Dcarbxylase"/>
    <property type="match status" value="1"/>
</dbReference>
<name>A0A6J4RNA9_9ACTN</name>
<dbReference type="GO" id="GO:0004609">
    <property type="term" value="F:phosphatidylserine decarboxylase activity"/>
    <property type="evidence" value="ECO:0007669"/>
    <property type="project" value="UniProtKB-EC"/>
</dbReference>
<keyword evidence="2" id="KW-0444">Lipid biosynthesis</keyword>
<evidence type="ECO:0000256" key="3">
    <source>
        <dbReference type="ARBA" id="ARBA00022793"/>
    </source>
</evidence>
<dbReference type="InterPro" id="IPR033175">
    <property type="entry name" value="PSD-A"/>
</dbReference>
<sequence length="217" mass="22974">MTRRALGEARRYVVAALALELVLAPLGILRGRLLAGVGAVCLAFFRDPERRLEPEPDTLYAPADGVIVGIDRAPEPWLPGADALRISTFLALYDVHVNRAPAPGEIALAETVPGSFAPAFLGRATDNHRKRLAIDDGGRRVVLVQIAGMVARRISSWAWKGDRVSPGDRIALIHFGSRAEVLVPAGTAEPLVAVGQRVKAGITPLARYVPAAGTGAA</sequence>
<keyword evidence="5 11" id="KW-0472">Membrane</keyword>
<dbReference type="PANTHER" id="PTHR35809">
    <property type="entry name" value="ARCHAETIDYLSERINE DECARBOXYLASE PROENZYME-RELATED"/>
    <property type="match status" value="1"/>
</dbReference>
<accession>A0A6J4RNA9</accession>
<keyword evidence="8 12" id="KW-0456">Lyase</keyword>
<feature type="transmembrane region" description="Helical" evidence="11">
    <location>
        <begin position="12"/>
        <end position="45"/>
    </location>
</feature>
<dbReference type="GO" id="GO:0008654">
    <property type="term" value="P:phospholipid biosynthetic process"/>
    <property type="evidence" value="ECO:0007669"/>
    <property type="project" value="UniProtKB-KW"/>
</dbReference>
<evidence type="ECO:0000256" key="2">
    <source>
        <dbReference type="ARBA" id="ARBA00022516"/>
    </source>
</evidence>
<dbReference type="EC" id="4.1.1.65" evidence="12"/>
<evidence type="ECO:0000256" key="11">
    <source>
        <dbReference type="SAM" id="Phobius"/>
    </source>
</evidence>
<gene>
    <name evidence="12" type="ORF">AVDCRST_MAG13-656</name>
</gene>
<evidence type="ECO:0000256" key="10">
    <source>
        <dbReference type="ARBA" id="ARBA00023317"/>
    </source>
</evidence>
<evidence type="ECO:0000256" key="4">
    <source>
        <dbReference type="ARBA" id="ARBA00023098"/>
    </source>
</evidence>
<evidence type="ECO:0000313" key="12">
    <source>
        <dbReference type="EMBL" id="CAA9473674.1"/>
    </source>
</evidence>
<reference evidence="12" key="1">
    <citation type="submission" date="2020-02" db="EMBL/GenBank/DDBJ databases">
        <authorList>
            <person name="Meier V. D."/>
        </authorList>
    </citation>
    <scope>NUCLEOTIDE SEQUENCE</scope>
    <source>
        <strain evidence="12">AVDCRST_MAG13</strain>
    </source>
</reference>
<evidence type="ECO:0000256" key="8">
    <source>
        <dbReference type="ARBA" id="ARBA00023239"/>
    </source>
</evidence>
<evidence type="ECO:0000256" key="6">
    <source>
        <dbReference type="ARBA" id="ARBA00023145"/>
    </source>
</evidence>
<evidence type="ECO:0000256" key="7">
    <source>
        <dbReference type="ARBA" id="ARBA00023209"/>
    </source>
</evidence>
<keyword evidence="9" id="KW-1208">Phospholipid metabolism</keyword>
<keyword evidence="3" id="KW-0210">Decarboxylase</keyword>
<keyword evidence="4" id="KW-0443">Lipid metabolism</keyword>
<dbReference type="EMBL" id="CADCVO010000095">
    <property type="protein sequence ID" value="CAA9473674.1"/>
    <property type="molecule type" value="Genomic_DNA"/>
</dbReference>
<proteinExistence type="predicted"/>
<keyword evidence="11" id="KW-1133">Transmembrane helix</keyword>
<protein>
    <submittedName>
        <fullName evidence="12">Phosphatidylserine decarboxylase</fullName>
        <ecNumber evidence="12">4.1.1.65</ecNumber>
    </submittedName>
</protein>
<dbReference type="InterPro" id="IPR003817">
    <property type="entry name" value="PS_Dcarbxylase"/>
</dbReference>
<dbReference type="AlphaFoldDB" id="A0A6J4RNA9"/>
<keyword evidence="11" id="KW-0812">Transmembrane</keyword>
<dbReference type="PANTHER" id="PTHR35809:SF1">
    <property type="entry name" value="ARCHAETIDYLSERINE DECARBOXYLASE PROENZYME-RELATED"/>
    <property type="match status" value="1"/>
</dbReference>
<keyword evidence="1" id="KW-1003">Cell membrane</keyword>
<evidence type="ECO:0000256" key="1">
    <source>
        <dbReference type="ARBA" id="ARBA00022475"/>
    </source>
</evidence>